<feature type="domain" description="Glycosyltransferase RgtA/B/C/D-like" evidence="9">
    <location>
        <begin position="54"/>
        <end position="208"/>
    </location>
</feature>
<dbReference type="GO" id="GO:0009103">
    <property type="term" value="P:lipopolysaccharide biosynthetic process"/>
    <property type="evidence" value="ECO:0007669"/>
    <property type="project" value="UniProtKB-ARBA"/>
</dbReference>
<keyword evidence="6 8" id="KW-1133">Transmembrane helix</keyword>
<evidence type="ECO:0000256" key="4">
    <source>
        <dbReference type="ARBA" id="ARBA00022679"/>
    </source>
</evidence>
<sequence>RVPAARRLHAATNGRHPVPSSDPATYDQVAWNLARGLGFSLGSDGATWPTAFVPPLVPFWISQIYRVAGHDPFLALLVQCAIGALVPLLIGRLAAALYGSSVARLTGWIVTLDPLLIFFSGYLLTETTFSATLALAMLASVAWVKTPRSGRAVGVGLLWGLASLSRPTALLLPAALALWAWVPLGLALTRAARIRQLALMALGLAVVVGPWTLRNAIELRAFVLITTGQGRALLDSNNPLVWDDPAQRGNAVTVYQREPWSRAFRGRSEPEVDRLASGFAIEYLRANASRWPAMAVAKVSRMWRVTREGGARDWSGGGAWLARLRFADPLLLWSLPLFACAVIGLAFTVRGPRRWFQLSALGPLIYFTLLATLYWGALRVRVPVQPLIAIYAAAGVDALVKRGRVRASGLTVIEGRSAAAR</sequence>
<name>A0A849SN70_UNCEI</name>
<dbReference type="EMBL" id="JABFRW010000042">
    <property type="protein sequence ID" value="NOT33335.1"/>
    <property type="molecule type" value="Genomic_DNA"/>
</dbReference>
<evidence type="ECO:0000256" key="7">
    <source>
        <dbReference type="ARBA" id="ARBA00023136"/>
    </source>
</evidence>
<dbReference type="Pfam" id="PF13231">
    <property type="entry name" value="PMT_2"/>
    <property type="match status" value="1"/>
</dbReference>
<dbReference type="Proteomes" id="UP000580839">
    <property type="component" value="Unassembled WGS sequence"/>
</dbReference>
<accession>A0A849SN70</accession>
<keyword evidence="7 8" id="KW-0472">Membrane</keyword>
<keyword evidence="4" id="KW-0808">Transferase</keyword>
<comment type="subcellular location">
    <subcellularLocation>
        <location evidence="1">Cell membrane</location>
        <topology evidence="1">Multi-pass membrane protein</topology>
    </subcellularLocation>
</comment>
<feature type="transmembrane region" description="Helical" evidence="8">
    <location>
        <begin position="115"/>
        <end position="144"/>
    </location>
</feature>
<evidence type="ECO:0000256" key="3">
    <source>
        <dbReference type="ARBA" id="ARBA00022676"/>
    </source>
</evidence>
<evidence type="ECO:0000256" key="6">
    <source>
        <dbReference type="ARBA" id="ARBA00022989"/>
    </source>
</evidence>
<keyword evidence="2" id="KW-1003">Cell membrane</keyword>
<dbReference type="GO" id="GO:0005886">
    <property type="term" value="C:plasma membrane"/>
    <property type="evidence" value="ECO:0007669"/>
    <property type="project" value="UniProtKB-SubCell"/>
</dbReference>
<reference evidence="10 11" key="1">
    <citation type="submission" date="2020-04" db="EMBL/GenBank/DDBJ databases">
        <title>Metagenomic profiling of ammonia- and methane-oxidizing microorganisms in a Dutch drinking water treatment plant.</title>
        <authorList>
            <person name="Poghosyan L."/>
            <person name="Leucker S."/>
        </authorList>
    </citation>
    <scope>NUCLEOTIDE SEQUENCE [LARGE SCALE GENOMIC DNA]</scope>
    <source>
        <strain evidence="10">S-RSF-IL-03</strain>
    </source>
</reference>
<protein>
    <recommendedName>
        <fullName evidence="9">Glycosyltransferase RgtA/B/C/D-like domain-containing protein</fullName>
    </recommendedName>
</protein>
<gene>
    <name evidence="10" type="ORF">HOP12_04100</name>
</gene>
<feature type="transmembrane region" description="Helical" evidence="8">
    <location>
        <begin position="156"/>
        <end position="182"/>
    </location>
</feature>
<evidence type="ECO:0000256" key="1">
    <source>
        <dbReference type="ARBA" id="ARBA00004651"/>
    </source>
</evidence>
<proteinExistence type="predicted"/>
<dbReference type="InterPro" id="IPR038731">
    <property type="entry name" value="RgtA/B/C-like"/>
</dbReference>
<organism evidence="10 11">
    <name type="scientific">Eiseniibacteriota bacterium</name>
    <dbReference type="NCBI Taxonomy" id="2212470"/>
    <lineage>
        <taxon>Bacteria</taxon>
        <taxon>Candidatus Eiseniibacteriota</taxon>
    </lineage>
</organism>
<evidence type="ECO:0000256" key="8">
    <source>
        <dbReference type="SAM" id="Phobius"/>
    </source>
</evidence>
<dbReference type="GO" id="GO:0016763">
    <property type="term" value="F:pentosyltransferase activity"/>
    <property type="evidence" value="ECO:0007669"/>
    <property type="project" value="TreeGrafter"/>
</dbReference>
<dbReference type="PANTHER" id="PTHR33908">
    <property type="entry name" value="MANNOSYLTRANSFERASE YKCB-RELATED"/>
    <property type="match status" value="1"/>
</dbReference>
<dbReference type="PANTHER" id="PTHR33908:SF11">
    <property type="entry name" value="MEMBRANE PROTEIN"/>
    <property type="match status" value="1"/>
</dbReference>
<feature type="transmembrane region" description="Helical" evidence="8">
    <location>
        <begin position="330"/>
        <end position="349"/>
    </location>
</feature>
<comment type="caution">
    <text evidence="10">The sequence shown here is derived from an EMBL/GenBank/DDBJ whole genome shotgun (WGS) entry which is preliminary data.</text>
</comment>
<evidence type="ECO:0000259" key="9">
    <source>
        <dbReference type="Pfam" id="PF13231"/>
    </source>
</evidence>
<keyword evidence="3" id="KW-0328">Glycosyltransferase</keyword>
<keyword evidence="5 8" id="KW-0812">Transmembrane</keyword>
<dbReference type="InterPro" id="IPR050297">
    <property type="entry name" value="LipidA_mod_glycosyltrf_83"/>
</dbReference>
<evidence type="ECO:0000313" key="10">
    <source>
        <dbReference type="EMBL" id="NOT33335.1"/>
    </source>
</evidence>
<dbReference type="AlphaFoldDB" id="A0A849SN70"/>
<evidence type="ECO:0000313" key="11">
    <source>
        <dbReference type="Proteomes" id="UP000580839"/>
    </source>
</evidence>
<feature type="transmembrane region" description="Helical" evidence="8">
    <location>
        <begin position="194"/>
        <end position="213"/>
    </location>
</feature>
<evidence type="ECO:0000256" key="2">
    <source>
        <dbReference type="ARBA" id="ARBA00022475"/>
    </source>
</evidence>
<feature type="transmembrane region" description="Helical" evidence="8">
    <location>
        <begin position="73"/>
        <end position="95"/>
    </location>
</feature>
<feature type="non-terminal residue" evidence="10">
    <location>
        <position position="1"/>
    </location>
</feature>
<feature type="transmembrane region" description="Helical" evidence="8">
    <location>
        <begin position="355"/>
        <end position="377"/>
    </location>
</feature>
<evidence type="ECO:0000256" key="5">
    <source>
        <dbReference type="ARBA" id="ARBA00022692"/>
    </source>
</evidence>